<proteinExistence type="predicted"/>
<sequence length="50" mass="5582">MNKTIPKCLHCLELVKVTLIMHTSTRSIHTDHNLTDKTPSTDGVTFMSGQ</sequence>
<name>A0A6G1PUU1_CHAAH</name>
<dbReference type="Proteomes" id="UP000503349">
    <property type="component" value="Chromosome 9"/>
</dbReference>
<protein>
    <submittedName>
        <fullName evidence="2">Uncharacterized protein</fullName>
    </submittedName>
</protein>
<reference evidence="3" key="2">
    <citation type="submission" date="2019-02" db="EMBL/GenBank/DDBJ databases">
        <title>Opniocepnalus argus Var Kimnra genome.</title>
        <authorList>
            <person name="Zhou C."/>
            <person name="Xiao S."/>
        </authorList>
    </citation>
    <scope>NUCLEOTIDE SEQUENCE [LARGE SCALE GENOMIC DNA]</scope>
</reference>
<evidence type="ECO:0000256" key="1">
    <source>
        <dbReference type="SAM" id="MobiDB-lite"/>
    </source>
</evidence>
<reference evidence="2 3" key="1">
    <citation type="submission" date="2019-02" db="EMBL/GenBank/DDBJ databases">
        <title>Opniocepnalus argus genome.</title>
        <authorList>
            <person name="Zhou C."/>
            <person name="Xiao S."/>
        </authorList>
    </citation>
    <scope>NUCLEOTIDE SEQUENCE [LARGE SCALE GENOMIC DNA]</scope>
    <source>
        <strain evidence="2">OARG1902GOOAL</strain>
        <tissue evidence="2">Muscle</tissue>
    </source>
</reference>
<dbReference type="AlphaFoldDB" id="A0A6G1PUU1"/>
<evidence type="ECO:0000313" key="2">
    <source>
        <dbReference type="EMBL" id="KAF3693953.1"/>
    </source>
</evidence>
<accession>A0A6G1PUU1</accession>
<feature type="compositionally biased region" description="Polar residues" evidence="1">
    <location>
        <begin position="36"/>
        <end position="50"/>
    </location>
</feature>
<dbReference type="EMBL" id="CM015720">
    <property type="protein sequence ID" value="KAF3693953.1"/>
    <property type="molecule type" value="Genomic_DNA"/>
</dbReference>
<gene>
    <name evidence="2" type="ORF">EXN66_Car009629</name>
</gene>
<evidence type="ECO:0000313" key="3">
    <source>
        <dbReference type="Proteomes" id="UP000503349"/>
    </source>
</evidence>
<keyword evidence="3" id="KW-1185">Reference proteome</keyword>
<feature type="region of interest" description="Disordered" evidence="1">
    <location>
        <begin position="28"/>
        <end position="50"/>
    </location>
</feature>
<organism evidence="2 3">
    <name type="scientific">Channa argus</name>
    <name type="common">Northern snakehead</name>
    <name type="synonym">Ophicephalus argus</name>
    <dbReference type="NCBI Taxonomy" id="215402"/>
    <lineage>
        <taxon>Eukaryota</taxon>
        <taxon>Metazoa</taxon>
        <taxon>Chordata</taxon>
        <taxon>Craniata</taxon>
        <taxon>Vertebrata</taxon>
        <taxon>Euteleostomi</taxon>
        <taxon>Actinopterygii</taxon>
        <taxon>Neopterygii</taxon>
        <taxon>Teleostei</taxon>
        <taxon>Neoteleostei</taxon>
        <taxon>Acanthomorphata</taxon>
        <taxon>Anabantaria</taxon>
        <taxon>Anabantiformes</taxon>
        <taxon>Channoidei</taxon>
        <taxon>Channidae</taxon>
        <taxon>Channa</taxon>
    </lineage>
</organism>